<reference evidence="4 5" key="1">
    <citation type="journal article" date="2016" name="Virology">
        <title>The genomic content and context of auxiliary metabolic genes in marine cyanomyoviruses.</title>
        <authorList>
            <person name="Crummett L.T."/>
            <person name="Puxty R.J."/>
            <person name="Weihe C."/>
            <person name="Marston M.F."/>
            <person name="Martiny J.B."/>
        </authorList>
    </citation>
    <scope>NUCLEOTIDE SEQUENCE [LARGE SCALE GENOMIC DNA]</scope>
    <source>
        <strain evidence="1">0808SB25</strain>
        <strain evidence="2">0910TB04</strain>
        <strain evidence="3">1010CC42</strain>
    </source>
</reference>
<dbReference type="Proteomes" id="UP000204537">
    <property type="component" value="Segment"/>
</dbReference>
<keyword evidence="4" id="KW-1185">Reference proteome</keyword>
<evidence type="ECO:0000313" key="2">
    <source>
        <dbReference type="EMBL" id="AOV58776.1"/>
    </source>
</evidence>
<accession>A0A1D8KJF7</accession>
<protein>
    <submittedName>
        <fullName evidence="2">Uncharacterized protein</fullName>
    </submittedName>
</protein>
<evidence type="ECO:0000313" key="1">
    <source>
        <dbReference type="EMBL" id="AOV58537.1"/>
    </source>
</evidence>
<dbReference type="EMBL" id="KU686197">
    <property type="protein sequence ID" value="AOV58537.1"/>
    <property type="molecule type" value="Genomic_DNA"/>
</dbReference>
<sequence>MAEIYGKKSILELDLVNDVLMNTSASVTLDDGTTTIPKYHMAPEFMERFVESLDSFWHTEKDQLEAISFYEDGSTFCQRKKLKYDFASGQKVYSTYTFTGFTQEQSDALQQRIRDFFAATEVIKELKINQYIGKIDKEYLLFDKTYLKRVREKNDILTATDWRILPDVVDSYEGEKDLWIKYRQEVRSLVLKEPSNFASGLEFFKYIITLKWPIDPKGYRELYPGGLDVNGNAVEYLSTDTQWVERETDSSRDLVESRLGNIISMRQNYLSAERRTTKVVKDIMKELRLEDFIESGIDYSKIYTEDDLEELTE</sequence>
<dbReference type="Proteomes" id="UP000240804">
    <property type="component" value="Segment"/>
</dbReference>
<dbReference type="KEGG" id="vg:30306322"/>
<organism evidence="2 5">
    <name type="scientific">Synechococcus phage S-CAM3</name>
    <dbReference type="NCBI Taxonomy" id="1883366"/>
    <lineage>
        <taxon>Viruses</taxon>
        <taxon>Duplodnaviria</taxon>
        <taxon>Heunggongvirae</taxon>
        <taxon>Uroviricota</taxon>
        <taxon>Caudoviricetes</taxon>
        <taxon>Pantevenvirales</taxon>
        <taxon>Kyanoviridae</taxon>
        <taxon>Charybdisvirus</taxon>
        <taxon>Charybdisvirus scam3</taxon>
    </lineage>
</organism>
<dbReference type="RefSeq" id="YP_009321295.1">
    <property type="nucleotide sequence ID" value="NC_031906.1"/>
</dbReference>
<proteinExistence type="predicted"/>
<name>A0A1D8KJF7_9CAUD</name>
<evidence type="ECO:0000313" key="3">
    <source>
        <dbReference type="EMBL" id="AOV59015.1"/>
    </source>
</evidence>
<dbReference type="GeneID" id="30306322"/>
<dbReference type="OrthoDB" id="12705at10239"/>
<evidence type="ECO:0000313" key="4">
    <source>
        <dbReference type="Proteomes" id="UP000204537"/>
    </source>
</evidence>
<dbReference type="Proteomes" id="UP000240920">
    <property type="component" value="Segment"/>
</dbReference>
<evidence type="ECO:0000313" key="5">
    <source>
        <dbReference type="Proteomes" id="UP000240804"/>
    </source>
</evidence>
<dbReference type="EMBL" id="KU686198">
    <property type="protein sequence ID" value="AOV58776.1"/>
    <property type="molecule type" value="Genomic_DNA"/>
</dbReference>
<dbReference type="EMBL" id="KU686199">
    <property type="protein sequence ID" value="AOV59015.1"/>
    <property type="molecule type" value="Genomic_DNA"/>
</dbReference>
<gene>
    <name evidence="3" type="ORF">C421010_032</name>
    <name evidence="1" type="ORF">S250808_032</name>
    <name evidence="2" type="ORF">T040910_032</name>
</gene>